<evidence type="ECO:0000256" key="5">
    <source>
        <dbReference type="ARBA" id="ARBA00022989"/>
    </source>
</evidence>
<dbReference type="AlphaFoldDB" id="A0A0F8W3D3"/>
<evidence type="ECO:0000256" key="6">
    <source>
        <dbReference type="ARBA" id="ARBA00023136"/>
    </source>
</evidence>
<feature type="transmembrane region" description="Helical" evidence="7">
    <location>
        <begin position="153"/>
        <end position="173"/>
    </location>
</feature>
<keyword evidence="6 7" id="KW-0472">Membrane</keyword>
<reference evidence="8" key="1">
    <citation type="journal article" date="2015" name="Nature">
        <title>Complex archaea that bridge the gap between prokaryotes and eukaryotes.</title>
        <authorList>
            <person name="Spang A."/>
            <person name="Saw J.H."/>
            <person name="Jorgensen S.L."/>
            <person name="Zaremba-Niedzwiedzka K."/>
            <person name="Martijn J."/>
            <person name="Lind A.E."/>
            <person name="van Eijk R."/>
            <person name="Schleper C."/>
            <person name="Guy L."/>
            <person name="Ettema T.J."/>
        </authorList>
    </citation>
    <scope>NUCLEOTIDE SEQUENCE</scope>
</reference>
<dbReference type="GO" id="GO:0005886">
    <property type="term" value="C:plasma membrane"/>
    <property type="evidence" value="ECO:0007669"/>
    <property type="project" value="UniProtKB-SubCell"/>
</dbReference>
<evidence type="ECO:0000313" key="8">
    <source>
        <dbReference type="EMBL" id="KKK51242.1"/>
    </source>
</evidence>
<feature type="transmembrane region" description="Helical" evidence="7">
    <location>
        <begin position="179"/>
        <end position="205"/>
    </location>
</feature>
<feature type="transmembrane region" description="Helical" evidence="7">
    <location>
        <begin position="103"/>
        <end position="124"/>
    </location>
</feature>
<feature type="transmembrane region" description="Helical" evidence="7">
    <location>
        <begin position="226"/>
        <end position="246"/>
    </location>
</feature>
<feature type="transmembrane region" description="Helical" evidence="7">
    <location>
        <begin position="14"/>
        <end position="33"/>
    </location>
</feature>
<keyword evidence="3" id="KW-1003">Cell membrane</keyword>
<dbReference type="Gene3D" id="1.20.1740.10">
    <property type="entry name" value="Amino acid/polyamine transporter I"/>
    <property type="match status" value="1"/>
</dbReference>
<keyword evidence="5 7" id="KW-1133">Transmembrane helix</keyword>
<proteinExistence type="predicted"/>
<accession>A0A0F8W3D3</accession>
<comment type="caution">
    <text evidence="8">The sequence shown here is derived from an EMBL/GenBank/DDBJ whole genome shotgun (WGS) entry which is preliminary data.</text>
</comment>
<keyword evidence="2" id="KW-0813">Transport</keyword>
<evidence type="ECO:0008006" key="9">
    <source>
        <dbReference type="Google" id="ProtNLM"/>
    </source>
</evidence>
<dbReference type="EMBL" id="LAZR01067610">
    <property type="protein sequence ID" value="KKK51242.1"/>
    <property type="molecule type" value="Genomic_DNA"/>
</dbReference>
<dbReference type="InterPro" id="IPR002293">
    <property type="entry name" value="AA/rel_permease1"/>
</dbReference>
<evidence type="ECO:0000256" key="2">
    <source>
        <dbReference type="ARBA" id="ARBA00022448"/>
    </source>
</evidence>
<evidence type="ECO:0000256" key="7">
    <source>
        <dbReference type="SAM" id="Phobius"/>
    </source>
</evidence>
<keyword evidence="4 7" id="KW-0812">Transmembrane</keyword>
<comment type="subcellular location">
    <subcellularLocation>
        <location evidence="1">Cell membrane</location>
        <topology evidence="1">Multi-pass membrane protein</topology>
    </subcellularLocation>
</comment>
<dbReference type="GO" id="GO:0022857">
    <property type="term" value="F:transmembrane transporter activity"/>
    <property type="evidence" value="ECO:0007669"/>
    <property type="project" value="InterPro"/>
</dbReference>
<evidence type="ECO:0000256" key="3">
    <source>
        <dbReference type="ARBA" id="ARBA00022475"/>
    </source>
</evidence>
<feature type="transmembrane region" description="Helical" evidence="7">
    <location>
        <begin position="54"/>
        <end position="76"/>
    </location>
</feature>
<feature type="transmembrane region" description="Helical" evidence="7">
    <location>
        <begin position="258"/>
        <end position="279"/>
    </location>
</feature>
<organism evidence="8">
    <name type="scientific">marine sediment metagenome</name>
    <dbReference type="NCBI Taxonomy" id="412755"/>
    <lineage>
        <taxon>unclassified sequences</taxon>
        <taxon>metagenomes</taxon>
        <taxon>ecological metagenomes</taxon>
    </lineage>
</organism>
<gene>
    <name evidence="8" type="ORF">LCGC14_3116910</name>
</gene>
<protein>
    <recommendedName>
        <fullName evidence="9">Amino acid permease/ SLC12A domain-containing protein</fullName>
    </recommendedName>
</protein>
<sequence length="297" mass="33291">NYIDVQRYVPFKPYGWKSILTVTGMIFISFGGLTKVASIAEEVKNPARNYPISILISAIIIITILSFGALSIAIVIPSGSIELPAGAIEDMASFFRVYNFPKLTSVVAFFITIGALGMISTWTIGPIKGMYATAEHGDLPIILQKLNKHQAPVNLLVLQAIIVTILAFVFLFTPTISSSYWILLNLTAHLYQLMYVLMFVSAIVLRYKKPHVKRAYKIPFKNVGMWVVGSVGIIGTTFALIVGYIPPTQIPGFNTMSYEIFLIGGTLLFCIIPFIIRYFRRPAWHIHHKKMRDEIKR</sequence>
<name>A0A0F8W3D3_9ZZZZ</name>
<feature type="non-terminal residue" evidence="8">
    <location>
        <position position="1"/>
    </location>
</feature>
<evidence type="ECO:0000256" key="1">
    <source>
        <dbReference type="ARBA" id="ARBA00004651"/>
    </source>
</evidence>
<dbReference type="Pfam" id="PF13520">
    <property type="entry name" value="AA_permease_2"/>
    <property type="match status" value="1"/>
</dbReference>
<dbReference type="PANTHER" id="PTHR42770:SF15">
    <property type="entry name" value="GLUTAMATE_GAMMA-AMINOBUTYRATE ANTIPORTER-RELATED"/>
    <property type="match status" value="1"/>
</dbReference>
<dbReference type="PANTHER" id="PTHR42770">
    <property type="entry name" value="AMINO ACID TRANSPORTER-RELATED"/>
    <property type="match status" value="1"/>
</dbReference>
<dbReference type="InterPro" id="IPR050367">
    <property type="entry name" value="APC_superfamily"/>
</dbReference>
<evidence type="ECO:0000256" key="4">
    <source>
        <dbReference type="ARBA" id="ARBA00022692"/>
    </source>
</evidence>